<reference evidence="1" key="1">
    <citation type="submission" date="2014-12" db="EMBL/GenBank/DDBJ databases">
        <title>Insight into the proteome of Arion vulgaris.</title>
        <authorList>
            <person name="Aradska J."/>
            <person name="Bulat T."/>
            <person name="Smidak R."/>
            <person name="Sarate P."/>
            <person name="Gangsoo J."/>
            <person name="Sialana F."/>
            <person name="Bilban M."/>
            <person name="Lubec G."/>
        </authorList>
    </citation>
    <scope>NUCLEOTIDE SEQUENCE</scope>
    <source>
        <tissue evidence="1">Skin</tissue>
    </source>
</reference>
<protein>
    <submittedName>
        <fullName evidence="1">Uncharacterized protein</fullName>
    </submittedName>
</protein>
<dbReference type="EMBL" id="HACG01037422">
    <property type="protein sequence ID" value="CEK84287.1"/>
    <property type="molecule type" value="Transcribed_RNA"/>
</dbReference>
<sequence length="91" mass="10279">MTQDESTIGSDQSCEPIKRRIMYPNRWRHAQRYPSLLMADNAGDDNAIVYTDGSMHHVEKSSWGFLASGHGIVIADWKSAYMTSASIRMEV</sequence>
<gene>
    <name evidence="1" type="primary">ORF141876</name>
</gene>
<dbReference type="AlphaFoldDB" id="A0A0B7AUI6"/>
<proteinExistence type="predicted"/>
<evidence type="ECO:0000313" key="1">
    <source>
        <dbReference type="EMBL" id="CEK84287.1"/>
    </source>
</evidence>
<accession>A0A0B7AUI6</accession>
<organism evidence="1">
    <name type="scientific">Arion vulgaris</name>
    <dbReference type="NCBI Taxonomy" id="1028688"/>
    <lineage>
        <taxon>Eukaryota</taxon>
        <taxon>Metazoa</taxon>
        <taxon>Spiralia</taxon>
        <taxon>Lophotrochozoa</taxon>
        <taxon>Mollusca</taxon>
        <taxon>Gastropoda</taxon>
        <taxon>Heterobranchia</taxon>
        <taxon>Euthyneura</taxon>
        <taxon>Panpulmonata</taxon>
        <taxon>Eupulmonata</taxon>
        <taxon>Stylommatophora</taxon>
        <taxon>Helicina</taxon>
        <taxon>Arionoidea</taxon>
        <taxon>Arionidae</taxon>
        <taxon>Arion</taxon>
    </lineage>
</organism>
<name>A0A0B7AUI6_9EUPU</name>